<dbReference type="EMBL" id="LK931336">
    <property type="protein sequence ID" value="CDZ82789.1"/>
    <property type="molecule type" value="Genomic_DNA"/>
</dbReference>
<gene>
    <name evidence="1" type="primary">pduM</name>
    <name evidence="1" type="ORF">BN1086_00876</name>
</gene>
<dbReference type="Pfam" id="PF15953">
    <property type="entry name" value="PDU_like"/>
    <property type="match status" value="1"/>
</dbReference>
<dbReference type="PATRIC" id="fig|545.12.peg.876"/>
<dbReference type="NCBIfam" id="NF011957">
    <property type="entry name" value="PRK15428.1"/>
    <property type="match status" value="1"/>
</dbReference>
<reference evidence="1" key="1">
    <citation type="submission" date="2014-06" db="EMBL/GenBank/DDBJ databases">
        <authorList>
            <person name="Urmite Genomes Urmite Genomes"/>
        </authorList>
    </citation>
    <scope>NUCLEOTIDE SEQUENCE</scope>
</reference>
<sequence length="163" mass="18141">MNGEMLQRIIEEVISRLQHRAESTATLSISQLREADSRALFCQYAALHIVQADLPSLTYIAEQDADDPVAKKIHDALASGIRLQISLHHRLLPSLPVKKLARLPIRLVDERGQTICLHPTTLLSYADVALLAGQLLVLRRRCVVTALAREAASARNIQLIKQE</sequence>
<organism evidence="1">
    <name type="scientific">Citrobacter koseri</name>
    <name type="common">Citrobacter diversus</name>
    <dbReference type="NCBI Taxonomy" id="545"/>
    <lineage>
        <taxon>Bacteria</taxon>
        <taxon>Pseudomonadati</taxon>
        <taxon>Pseudomonadota</taxon>
        <taxon>Gammaproteobacteria</taxon>
        <taxon>Enterobacterales</taxon>
        <taxon>Enterobacteriaceae</taxon>
        <taxon>Citrobacter</taxon>
    </lineage>
</organism>
<proteinExistence type="predicted"/>
<evidence type="ECO:0000313" key="1">
    <source>
        <dbReference type="EMBL" id="CDZ82789.1"/>
    </source>
</evidence>
<dbReference type="AlphaFoldDB" id="A0A078LF98"/>
<dbReference type="GO" id="GO:0005198">
    <property type="term" value="F:structural molecule activity"/>
    <property type="evidence" value="ECO:0007669"/>
    <property type="project" value="InterPro"/>
</dbReference>
<dbReference type="RefSeq" id="WP_130029165.1">
    <property type="nucleotide sequence ID" value="NZ_JBIGUV010000001.1"/>
</dbReference>
<accession>A0A078LF98</accession>
<dbReference type="NCBIfam" id="TIGR04493">
    <property type="entry name" value="microcomp_PduM"/>
    <property type="match status" value="1"/>
</dbReference>
<protein>
    <submittedName>
        <fullName evidence="1">Propanediol utilization protein</fullName>
    </submittedName>
</protein>
<dbReference type="InterPro" id="IPR030992">
    <property type="entry name" value="PduM"/>
</dbReference>
<name>A0A078LF98_CITKO</name>